<gene>
    <name evidence="1" type="ORF">OXU80_25045</name>
</gene>
<evidence type="ECO:0000313" key="1">
    <source>
        <dbReference type="EMBL" id="WAJ28055.1"/>
    </source>
</evidence>
<organism evidence="1 2">
    <name type="scientific">Antarcticirhabdus aurantiaca</name>
    <dbReference type="NCBI Taxonomy" id="2606717"/>
    <lineage>
        <taxon>Bacteria</taxon>
        <taxon>Pseudomonadati</taxon>
        <taxon>Pseudomonadota</taxon>
        <taxon>Alphaproteobacteria</taxon>
        <taxon>Hyphomicrobiales</taxon>
        <taxon>Aurantimonadaceae</taxon>
        <taxon>Antarcticirhabdus</taxon>
    </lineage>
</organism>
<dbReference type="Proteomes" id="UP001163223">
    <property type="component" value="Chromosome"/>
</dbReference>
<evidence type="ECO:0000313" key="2">
    <source>
        <dbReference type="Proteomes" id="UP001163223"/>
    </source>
</evidence>
<reference evidence="1" key="1">
    <citation type="submission" date="2022-11" db="EMBL/GenBank/DDBJ databases">
        <title>beta-Carotene-producing bacterium, Jeongeuplla avenae sp. nov., alleviates the salt stress of Arabidopsis seedlings.</title>
        <authorList>
            <person name="Jiang L."/>
            <person name="Lee J."/>
        </authorList>
    </citation>
    <scope>NUCLEOTIDE SEQUENCE</scope>
    <source>
        <strain evidence="1">DY_R2A_6</strain>
    </source>
</reference>
<keyword evidence="2" id="KW-1185">Reference proteome</keyword>
<proteinExistence type="predicted"/>
<sequence length="322" mass="32353">MSNAPVGLLGAGLIGTALARRLLAAGFPVHVFDPDAAKANALATWGAILAPSPEAVARAARRTIVAVFDTDQVESVTEGGDGLAAGWALSPGPVPIAICVSTCDPLRIERLAGRLAARGVGLVECPLSGSSGQVAAGTAAGLVAGADADVAAVDDVLAVLAPRRFRLGPAGNGNRAKLAINLILGLNRAALAEGLVFAQALGLPLDAFLDVARGSAAQSQVMDVKGGKMVSGDFAPEGRVRQSAKDFALIRDAAAGAGRHLPLAALYGDLMAGCIAAGEGEADNAAVIAELRRRSLLPPSPPHKETQSPWPNPGPSTSTPTS</sequence>
<name>A0ACD4NN23_9HYPH</name>
<protein>
    <submittedName>
        <fullName evidence="1">NAD(P)-dependent oxidoreductase</fullName>
    </submittedName>
</protein>
<dbReference type="EMBL" id="CP113520">
    <property type="protein sequence ID" value="WAJ28055.1"/>
    <property type="molecule type" value="Genomic_DNA"/>
</dbReference>
<accession>A0ACD4NN23</accession>